<dbReference type="InterPro" id="IPR032092">
    <property type="entry name" value="PilW"/>
</dbReference>
<name>A0ABS2JNV5_9GAMM</name>
<keyword evidence="3" id="KW-1185">Reference proteome</keyword>
<reference evidence="2 3" key="1">
    <citation type="submission" date="2020-10" db="EMBL/GenBank/DDBJ databases">
        <title>Phylogeny of dyella-like bacteria.</title>
        <authorList>
            <person name="Fu J."/>
        </authorList>
    </citation>
    <scope>NUCLEOTIDE SEQUENCE [LARGE SCALE GENOMIC DNA]</scope>
    <source>
        <strain evidence="2 3">THG-B117</strain>
    </source>
</reference>
<protein>
    <submittedName>
        <fullName evidence="2">PilW family protein</fullName>
    </submittedName>
</protein>
<sequence>MHKPTYQRGMSLISLMVALAIGVFLLAGLFQIWYQTRMTFSAQGQLAQLEDNQRMVLTTMANTVQTGGYFPVYLNYPAHAGTTYSADLLPQSGSIKQAQYIYGTHDTGTGADTLTVRYIADKTSADSTTLDCQGQSQGTGTVVTNTYRIDTTTNFLSCSTDGTTFLPIAQGTVNAMKVWYGVDTLNDGTALQYLTADIVQNDGFWDRVRSVKIQLTFNNPLAVQPNAINQPATLPPITRVIAITHS</sequence>
<organism evidence="2 3">
    <name type="scientific">Dyella kyungheensis</name>
    <dbReference type="NCBI Taxonomy" id="1242174"/>
    <lineage>
        <taxon>Bacteria</taxon>
        <taxon>Pseudomonadati</taxon>
        <taxon>Pseudomonadota</taxon>
        <taxon>Gammaproteobacteria</taxon>
        <taxon>Lysobacterales</taxon>
        <taxon>Rhodanobacteraceae</taxon>
        <taxon>Dyella</taxon>
    </lineage>
</organism>
<dbReference type="Proteomes" id="UP001430065">
    <property type="component" value="Unassembled WGS sequence"/>
</dbReference>
<keyword evidence="1" id="KW-0472">Membrane</keyword>
<dbReference type="RefSeq" id="WP_204635884.1">
    <property type="nucleotide sequence ID" value="NZ_JADIKC010000003.1"/>
</dbReference>
<dbReference type="InterPro" id="IPR012902">
    <property type="entry name" value="N_methyl_site"/>
</dbReference>
<accession>A0ABS2JNV5</accession>
<comment type="caution">
    <text evidence="2">The sequence shown here is derived from an EMBL/GenBank/DDBJ whole genome shotgun (WGS) entry which is preliminary data.</text>
</comment>
<keyword evidence="1" id="KW-0812">Transmembrane</keyword>
<gene>
    <name evidence="2" type="ORF">ISP20_05965</name>
</gene>
<dbReference type="Pfam" id="PF16074">
    <property type="entry name" value="PilW"/>
    <property type="match status" value="1"/>
</dbReference>
<dbReference type="EMBL" id="JADIKC010000003">
    <property type="protein sequence ID" value="MBM7120704.1"/>
    <property type="molecule type" value="Genomic_DNA"/>
</dbReference>
<proteinExistence type="predicted"/>
<dbReference type="Pfam" id="PF07963">
    <property type="entry name" value="N_methyl"/>
    <property type="match status" value="1"/>
</dbReference>
<keyword evidence="1" id="KW-1133">Transmembrane helix</keyword>
<evidence type="ECO:0000256" key="1">
    <source>
        <dbReference type="SAM" id="Phobius"/>
    </source>
</evidence>
<feature type="transmembrane region" description="Helical" evidence="1">
    <location>
        <begin position="12"/>
        <end position="34"/>
    </location>
</feature>
<evidence type="ECO:0000313" key="3">
    <source>
        <dbReference type="Proteomes" id="UP001430065"/>
    </source>
</evidence>
<evidence type="ECO:0000313" key="2">
    <source>
        <dbReference type="EMBL" id="MBM7120704.1"/>
    </source>
</evidence>